<evidence type="ECO:0000313" key="11">
    <source>
        <dbReference type="Proteomes" id="UP001149719"/>
    </source>
</evidence>
<evidence type="ECO:0000259" key="9">
    <source>
        <dbReference type="PROSITE" id="PS50113"/>
    </source>
</evidence>
<dbReference type="InterPro" id="IPR004358">
    <property type="entry name" value="Sig_transdc_His_kin-like_C"/>
</dbReference>
<dbReference type="InterPro" id="IPR003661">
    <property type="entry name" value="HisK_dim/P_dom"/>
</dbReference>
<keyword evidence="6" id="KW-0175">Coiled coil</keyword>
<dbReference type="InterPro" id="IPR001610">
    <property type="entry name" value="PAC"/>
</dbReference>
<dbReference type="SMART" id="SM00086">
    <property type="entry name" value="PAC"/>
    <property type="match status" value="1"/>
</dbReference>
<protein>
    <recommendedName>
        <fullName evidence="2">histidine kinase</fullName>
        <ecNumber evidence="2">2.7.13.3</ecNumber>
    </recommendedName>
</protein>
<dbReference type="PANTHER" id="PTHR45339:SF1">
    <property type="entry name" value="HYBRID SIGNAL TRANSDUCTION HISTIDINE KINASE J"/>
    <property type="match status" value="1"/>
</dbReference>
<dbReference type="InterPro" id="IPR000014">
    <property type="entry name" value="PAS"/>
</dbReference>
<evidence type="ECO:0000259" key="8">
    <source>
        <dbReference type="PROSITE" id="PS50110"/>
    </source>
</evidence>
<dbReference type="Pfam" id="PF00512">
    <property type="entry name" value="HisKA"/>
    <property type="match status" value="1"/>
</dbReference>
<accession>A0ABT4JR11</accession>
<dbReference type="CDD" id="cd16922">
    <property type="entry name" value="HATPase_EvgS-ArcB-TorS-like"/>
    <property type="match status" value="1"/>
</dbReference>
<dbReference type="SMART" id="SM00448">
    <property type="entry name" value="REC"/>
    <property type="match status" value="1"/>
</dbReference>
<dbReference type="SMART" id="SM00388">
    <property type="entry name" value="HisKA"/>
    <property type="match status" value="1"/>
</dbReference>
<evidence type="ECO:0000256" key="3">
    <source>
        <dbReference type="ARBA" id="ARBA00022553"/>
    </source>
</evidence>
<keyword evidence="11" id="KW-1185">Reference proteome</keyword>
<dbReference type="Pfam" id="PF02518">
    <property type="entry name" value="HATPase_c"/>
    <property type="match status" value="1"/>
</dbReference>
<keyword evidence="4" id="KW-0902">Two-component regulatory system</keyword>
<comment type="catalytic activity">
    <reaction evidence="1">
        <text>ATP + protein L-histidine = ADP + protein N-phospho-L-histidine.</text>
        <dbReference type="EC" id="2.7.13.3"/>
    </reaction>
</comment>
<dbReference type="InterPro" id="IPR036890">
    <property type="entry name" value="HATPase_C_sf"/>
</dbReference>
<evidence type="ECO:0000256" key="6">
    <source>
        <dbReference type="SAM" id="Coils"/>
    </source>
</evidence>
<keyword evidence="3 5" id="KW-0597">Phosphoprotein</keyword>
<feature type="domain" description="Histidine kinase" evidence="7">
    <location>
        <begin position="196"/>
        <end position="417"/>
    </location>
</feature>
<dbReference type="Gene3D" id="1.10.287.130">
    <property type="match status" value="1"/>
</dbReference>
<comment type="caution">
    <text evidence="10">The sequence shown here is derived from an EMBL/GenBank/DDBJ whole genome shotgun (WGS) entry which is preliminary data.</text>
</comment>
<dbReference type="SUPFAM" id="SSF52172">
    <property type="entry name" value="CheY-like"/>
    <property type="match status" value="1"/>
</dbReference>
<dbReference type="InterPro" id="IPR035965">
    <property type="entry name" value="PAS-like_dom_sf"/>
</dbReference>
<dbReference type="Gene3D" id="3.30.450.20">
    <property type="entry name" value="PAS domain"/>
    <property type="match status" value="1"/>
</dbReference>
<dbReference type="InterPro" id="IPR036097">
    <property type="entry name" value="HisK_dim/P_sf"/>
</dbReference>
<dbReference type="SMART" id="SM00387">
    <property type="entry name" value="HATPase_c"/>
    <property type="match status" value="1"/>
</dbReference>
<dbReference type="PROSITE" id="PS50109">
    <property type="entry name" value="HIS_KIN"/>
    <property type="match status" value="1"/>
</dbReference>
<dbReference type="NCBIfam" id="TIGR00229">
    <property type="entry name" value="sensory_box"/>
    <property type="match status" value="1"/>
</dbReference>
<dbReference type="InterPro" id="IPR003594">
    <property type="entry name" value="HATPase_dom"/>
</dbReference>
<keyword evidence="10" id="KW-0547">Nucleotide-binding</keyword>
<sequence>MRLHQVFDQAEHDGMVIECFLQMWKHSADLMFIMAVEDKGEFTLFDNNPASKKVMGLDADLNVHRLDIRAIFGDEVTEQVYETYREVILAKKPISIEQNGIRGDGSSIYFDTLFVPIFSEQGEPLFVCGVSRDITKIKEAEQVAIKANEKLKEYSYALEEINQNLDKKVQERTIELENSKKIAEEALQAKSSFVARMSHEIRTPINAVIGLSDLALKTELDSNQKDFIGKILESGETLLELVNDVLDFSKMEAGKLLVERIPFSIEKIARRVCNMNSIKAEEKQLTFLCHIDEKVPKVLIGDPLRIQQIIVNLTSNAIKFTDHGEVCLRITSEEYEEQGILLQCEVSDTGIGISKEQIDRLFQSFSQADTSITRKFGGTGLGLSISQQLCELMGGQIHVSSEQGVGTKFTMSLPLFSGSTASHSTHKDPLDGLDKVESVPDLSGCRILLVDDHPINRHVAIGYLDETKASIDTAISGLQALKKLQEEEFDVVLLDIQMPEMDGFTVAKKIRNDLKLLTLPIIAMTAHVDESSIQDSYNSGMNDHIGKPVNKYVLYETLQKYLRVSIDNTKLDTDVIDISEKSVPSEYEALFVGIKKLNP</sequence>
<dbReference type="GO" id="GO:0005524">
    <property type="term" value="F:ATP binding"/>
    <property type="evidence" value="ECO:0007669"/>
    <property type="project" value="UniProtKB-KW"/>
</dbReference>
<feature type="modified residue" description="4-aspartylphosphate" evidence="5">
    <location>
        <position position="495"/>
    </location>
</feature>
<dbReference type="InterPro" id="IPR005467">
    <property type="entry name" value="His_kinase_dom"/>
</dbReference>
<dbReference type="PROSITE" id="PS50110">
    <property type="entry name" value="RESPONSE_REGULATORY"/>
    <property type="match status" value="1"/>
</dbReference>
<dbReference type="PRINTS" id="PR00344">
    <property type="entry name" value="BCTRLSENSOR"/>
</dbReference>
<dbReference type="Proteomes" id="UP001149719">
    <property type="component" value="Unassembled WGS sequence"/>
</dbReference>
<dbReference type="SUPFAM" id="SSF55874">
    <property type="entry name" value="ATPase domain of HSP90 chaperone/DNA topoisomerase II/histidine kinase"/>
    <property type="match status" value="1"/>
</dbReference>
<name>A0ABT4JR11_9GAMM</name>
<dbReference type="EMBL" id="JAPUBN010000010">
    <property type="protein sequence ID" value="MCZ2720778.1"/>
    <property type="molecule type" value="Genomic_DNA"/>
</dbReference>
<evidence type="ECO:0000256" key="4">
    <source>
        <dbReference type="ARBA" id="ARBA00023012"/>
    </source>
</evidence>
<dbReference type="SUPFAM" id="SSF47384">
    <property type="entry name" value="Homodimeric domain of signal transducing histidine kinase"/>
    <property type="match status" value="1"/>
</dbReference>
<dbReference type="SUPFAM" id="SSF55785">
    <property type="entry name" value="PYP-like sensor domain (PAS domain)"/>
    <property type="match status" value="1"/>
</dbReference>
<dbReference type="Gene3D" id="3.40.50.2300">
    <property type="match status" value="1"/>
</dbReference>
<proteinExistence type="predicted"/>
<evidence type="ECO:0000256" key="1">
    <source>
        <dbReference type="ARBA" id="ARBA00000085"/>
    </source>
</evidence>
<feature type="domain" description="Response regulatory" evidence="8">
    <location>
        <begin position="446"/>
        <end position="562"/>
    </location>
</feature>
<dbReference type="InterPro" id="IPR001789">
    <property type="entry name" value="Sig_transdc_resp-reg_receiver"/>
</dbReference>
<evidence type="ECO:0000256" key="5">
    <source>
        <dbReference type="PROSITE-ProRule" id="PRU00169"/>
    </source>
</evidence>
<dbReference type="InterPro" id="IPR011006">
    <property type="entry name" value="CheY-like_superfamily"/>
</dbReference>
<evidence type="ECO:0000256" key="2">
    <source>
        <dbReference type="ARBA" id="ARBA00012438"/>
    </source>
</evidence>
<dbReference type="PROSITE" id="PS50113">
    <property type="entry name" value="PAC"/>
    <property type="match status" value="1"/>
</dbReference>
<evidence type="ECO:0000313" key="10">
    <source>
        <dbReference type="EMBL" id="MCZ2720778.1"/>
    </source>
</evidence>
<dbReference type="CDD" id="cd00130">
    <property type="entry name" value="PAS"/>
    <property type="match status" value="1"/>
</dbReference>
<organism evidence="10 11">
    <name type="scientific">Marinomonas phaeophyticola</name>
    <dbReference type="NCBI Taxonomy" id="3004091"/>
    <lineage>
        <taxon>Bacteria</taxon>
        <taxon>Pseudomonadati</taxon>
        <taxon>Pseudomonadota</taxon>
        <taxon>Gammaproteobacteria</taxon>
        <taxon>Oceanospirillales</taxon>
        <taxon>Oceanospirillaceae</taxon>
        <taxon>Marinomonas</taxon>
    </lineage>
</organism>
<dbReference type="RefSeq" id="WP_269122919.1">
    <property type="nucleotide sequence ID" value="NZ_JAPUBN010000010.1"/>
</dbReference>
<dbReference type="CDD" id="cd00082">
    <property type="entry name" value="HisKA"/>
    <property type="match status" value="1"/>
</dbReference>
<feature type="domain" description="PAC" evidence="9">
    <location>
        <begin position="94"/>
        <end position="146"/>
    </location>
</feature>
<feature type="coiled-coil region" evidence="6">
    <location>
        <begin position="137"/>
        <end position="171"/>
    </location>
</feature>
<dbReference type="Gene3D" id="3.30.565.10">
    <property type="entry name" value="Histidine kinase-like ATPase, C-terminal domain"/>
    <property type="match status" value="1"/>
</dbReference>
<reference evidence="10" key="1">
    <citation type="submission" date="2022-12" db="EMBL/GenBank/DDBJ databases">
        <title>Marinomonas 15G1-11 sp. nov, isolated from marine algae.</title>
        <authorList>
            <person name="Butt M."/>
            <person name="Choi D.G."/>
            <person name="Kim J.M."/>
            <person name="Lee J.K."/>
            <person name="Baek J.H."/>
            <person name="Jeon C.O."/>
        </authorList>
    </citation>
    <scope>NUCLEOTIDE SEQUENCE</scope>
    <source>
        <strain evidence="10">15G1-11</strain>
    </source>
</reference>
<dbReference type="InterPro" id="IPR000700">
    <property type="entry name" value="PAS-assoc_C"/>
</dbReference>
<dbReference type="Pfam" id="PF00072">
    <property type="entry name" value="Response_reg"/>
    <property type="match status" value="1"/>
</dbReference>
<evidence type="ECO:0000259" key="7">
    <source>
        <dbReference type="PROSITE" id="PS50109"/>
    </source>
</evidence>
<keyword evidence="10" id="KW-0067">ATP-binding</keyword>
<dbReference type="PANTHER" id="PTHR45339">
    <property type="entry name" value="HYBRID SIGNAL TRANSDUCTION HISTIDINE KINASE J"/>
    <property type="match status" value="1"/>
</dbReference>
<dbReference type="CDD" id="cd17546">
    <property type="entry name" value="REC_hyHK_CKI1_RcsC-like"/>
    <property type="match status" value="1"/>
</dbReference>
<gene>
    <name evidence="10" type="ORF">O1D97_03750</name>
</gene>
<dbReference type="EC" id="2.7.13.3" evidence="2"/>